<reference evidence="1" key="1">
    <citation type="submission" date="2020-08" db="EMBL/GenBank/DDBJ databases">
        <title>Multicomponent nature underlies the extraordinary mechanical properties of spider dragline silk.</title>
        <authorList>
            <person name="Kono N."/>
            <person name="Nakamura H."/>
            <person name="Mori M."/>
            <person name="Yoshida Y."/>
            <person name="Ohtoshi R."/>
            <person name="Malay A.D."/>
            <person name="Moran D.A.P."/>
            <person name="Tomita M."/>
            <person name="Numata K."/>
            <person name="Arakawa K."/>
        </authorList>
    </citation>
    <scope>NUCLEOTIDE SEQUENCE</scope>
</reference>
<gene>
    <name evidence="1" type="ORF">NPIL_607481</name>
</gene>
<proteinExistence type="predicted"/>
<evidence type="ECO:0000313" key="1">
    <source>
        <dbReference type="EMBL" id="GFT46799.1"/>
    </source>
</evidence>
<protein>
    <submittedName>
        <fullName evidence="1">Uncharacterized protein</fullName>
    </submittedName>
</protein>
<accession>A0A8X6P1N6</accession>
<evidence type="ECO:0000313" key="2">
    <source>
        <dbReference type="Proteomes" id="UP000887013"/>
    </source>
</evidence>
<organism evidence="1 2">
    <name type="scientific">Nephila pilipes</name>
    <name type="common">Giant wood spider</name>
    <name type="synonym">Nephila maculata</name>
    <dbReference type="NCBI Taxonomy" id="299642"/>
    <lineage>
        <taxon>Eukaryota</taxon>
        <taxon>Metazoa</taxon>
        <taxon>Ecdysozoa</taxon>
        <taxon>Arthropoda</taxon>
        <taxon>Chelicerata</taxon>
        <taxon>Arachnida</taxon>
        <taxon>Araneae</taxon>
        <taxon>Araneomorphae</taxon>
        <taxon>Entelegynae</taxon>
        <taxon>Araneoidea</taxon>
        <taxon>Nephilidae</taxon>
        <taxon>Nephila</taxon>
    </lineage>
</organism>
<keyword evidence="2" id="KW-1185">Reference proteome</keyword>
<dbReference type="Proteomes" id="UP000887013">
    <property type="component" value="Unassembled WGS sequence"/>
</dbReference>
<dbReference type="EMBL" id="BMAW01064728">
    <property type="protein sequence ID" value="GFT46799.1"/>
    <property type="molecule type" value="Genomic_DNA"/>
</dbReference>
<dbReference type="AlphaFoldDB" id="A0A8X6P1N6"/>
<comment type="caution">
    <text evidence="1">The sequence shown here is derived from an EMBL/GenBank/DDBJ whole genome shotgun (WGS) entry which is preliminary data.</text>
</comment>
<sequence>MIGPEEIPLVGVREIHPKDIGVIFVFLQCDLRSLGYLLRRSPQEAIQDNWSIRKHSKLLKEIDAGSLPLQPELSVYFKSPVLKIKEDPLKFYRDNYNHKIYPF</sequence>
<name>A0A8X6P1N6_NEPPI</name>